<sequence length="552" mass="60246">MKFTFILMLLLSFFQLGGTAHAYDAKWREGDAASWAAPGLDETGWKSFDSFAGAPQGVFWIRDRLETSPELLDGSNYILSCEGTGAFEIYFDGLLLGYSGRPAPLARNETPGGLRFSVSLPPALLSPGEHTIALRSSATKLTNPTEFRIECDVATQSQQNNNVSLSLLLLGFAGAASAILFLYFIHIAPTGRPRSSALAALSAALSTTVLAAVETGYQTGFTNYTQTGAINLIALVAALSLYAALPATILLRLNLAAKFWWLAGAGALLFLSLIPWPVGDFDHDTRAFLLLCAYGVVMCLSTQGATRAHARLFAGVLVVCTVGIIIDPDDLYVFLVMLTLFLSVSFIEYLRSQAIRAKQAEVTAARLEADLIRRNIQPHFLMNSLTVVSEWVETDTKSALKFIKGLADEFRLLASYSGKKLIPLDDEITLCRTHLALMGMRQRREFLLSVNGVSGTEQVPPGLFHTIVENAFSHNRFSDLVVTFSLSKSEADRGVTYLFKAPLGRQPGSSATSTGSGLRYVRSRLEESFPQKWELNSIQQGSDWVTIIRILS</sequence>
<dbReference type="KEGG" id="hfl:PUV54_10980"/>
<feature type="transmembrane region" description="Helical" evidence="1">
    <location>
        <begin position="285"/>
        <end position="301"/>
    </location>
</feature>
<evidence type="ECO:0000259" key="3">
    <source>
        <dbReference type="Pfam" id="PF06580"/>
    </source>
</evidence>
<feature type="domain" description="Signal transduction histidine kinase internal region" evidence="3">
    <location>
        <begin position="368"/>
        <end position="443"/>
    </location>
</feature>
<dbReference type="InterPro" id="IPR050640">
    <property type="entry name" value="Bact_2-comp_sensor_kinase"/>
</dbReference>
<keyword evidence="5" id="KW-1185">Reference proteome</keyword>
<feature type="signal peptide" evidence="2">
    <location>
        <begin position="1"/>
        <end position="22"/>
    </location>
</feature>
<reference evidence="4" key="1">
    <citation type="submission" date="2023-02" db="EMBL/GenBank/DDBJ databases">
        <title>Genome sequence of Hyphococcus flavus.</title>
        <authorList>
            <person name="Rong J.-C."/>
            <person name="Zhao Q."/>
            <person name="Yi M."/>
            <person name="Wu J.-Y."/>
        </authorList>
    </citation>
    <scope>NUCLEOTIDE SEQUENCE</scope>
    <source>
        <strain evidence="4">MCCC 1K03223</strain>
    </source>
</reference>
<name>A0AAE9ZAV4_9PROT</name>
<dbReference type="SUPFAM" id="SSF49785">
    <property type="entry name" value="Galactose-binding domain-like"/>
    <property type="match status" value="1"/>
</dbReference>
<dbReference type="Proteomes" id="UP001214043">
    <property type="component" value="Chromosome"/>
</dbReference>
<feature type="transmembrane region" description="Helical" evidence="1">
    <location>
        <begin position="197"/>
        <end position="217"/>
    </location>
</feature>
<evidence type="ECO:0000256" key="1">
    <source>
        <dbReference type="SAM" id="Phobius"/>
    </source>
</evidence>
<gene>
    <name evidence="4" type="ORF">PUV54_10980</name>
</gene>
<keyword evidence="1" id="KW-0472">Membrane</keyword>
<dbReference type="AlphaFoldDB" id="A0AAE9ZAV4"/>
<evidence type="ECO:0000313" key="5">
    <source>
        <dbReference type="Proteomes" id="UP001214043"/>
    </source>
</evidence>
<dbReference type="Pfam" id="PF06580">
    <property type="entry name" value="His_kinase"/>
    <property type="match status" value="1"/>
</dbReference>
<keyword evidence="1" id="KW-1133">Transmembrane helix</keyword>
<feature type="chain" id="PRO_5042011224" evidence="2">
    <location>
        <begin position="23"/>
        <end position="552"/>
    </location>
</feature>
<feature type="transmembrane region" description="Helical" evidence="1">
    <location>
        <begin position="308"/>
        <end position="326"/>
    </location>
</feature>
<dbReference type="GO" id="GO:0016020">
    <property type="term" value="C:membrane"/>
    <property type="evidence" value="ECO:0007669"/>
    <property type="project" value="InterPro"/>
</dbReference>
<evidence type="ECO:0000313" key="4">
    <source>
        <dbReference type="EMBL" id="WDI30481.1"/>
    </source>
</evidence>
<proteinExistence type="predicted"/>
<feature type="transmembrane region" description="Helical" evidence="1">
    <location>
        <begin position="332"/>
        <end position="350"/>
    </location>
</feature>
<keyword evidence="4" id="KW-0808">Transferase</keyword>
<dbReference type="InterPro" id="IPR010559">
    <property type="entry name" value="Sig_transdc_His_kin_internal"/>
</dbReference>
<dbReference type="EMBL" id="CP118166">
    <property type="protein sequence ID" value="WDI30481.1"/>
    <property type="molecule type" value="Genomic_DNA"/>
</dbReference>
<keyword evidence="2" id="KW-0732">Signal</keyword>
<keyword evidence="1" id="KW-0812">Transmembrane</keyword>
<dbReference type="InterPro" id="IPR008979">
    <property type="entry name" value="Galactose-bd-like_sf"/>
</dbReference>
<accession>A0AAE9ZAV4</accession>
<protein>
    <submittedName>
        <fullName evidence="4">Histidine kinase</fullName>
    </submittedName>
</protein>
<dbReference type="PANTHER" id="PTHR34220">
    <property type="entry name" value="SENSOR HISTIDINE KINASE YPDA"/>
    <property type="match status" value="1"/>
</dbReference>
<dbReference type="PANTHER" id="PTHR34220:SF7">
    <property type="entry name" value="SENSOR HISTIDINE KINASE YPDA"/>
    <property type="match status" value="1"/>
</dbReference>
<dbReference type="RefSeq" id="WP_274492283.1">
    <property type="nucleotide sequence ID" value="NZ_CP118166.1"/>
</dbReference>
<feature type="transmembrane region" description="Helical" evidence="1">
    <location>
        <begin position="259"/>
        <end position="279"/>
    </location>
</feature>
<dbReference type="GO" id="GO:0000155">
    <property type="term" value="F:phosphorelay sensor kinase activity"/>
    <property type="evidence" value="ECO:0007669"/>
    <property type="project" value="InterPro"/>
</dbReference>
<organism evidence="4 5">
    <name type="scientific">Hyphococcus flavus</name>
    <dbReference type="NCBI Taxonomy" id="1866326"/>
    <lineage>
        <taxon>Bacteria</taxon>
        <taxon>Pseudomonadati</taxon>
        <taxon>Pseudomonadota</taxon>
        <taxon>Alphaproteobacteria</taxon>
        <taxon>Parvularculales</taxon>
        <taxon>Parvularculaceae</taxon>
        <taxon>Hyphococcus</taxon>
    </lineage>
</organism>
<feature type="transmembrane region" description="Helical" evidence="1">
    <location>
        <begin position="165"/>
        <end position="185"/>
    </location>
</feature>
<evidence type="ECO:0000256" key="2">
    <source>
        <dbReference type="SAM" id="SignalP"/>
    </source>
</evidence>
<keyword evidence="4" id="KW-0418">Kinase</keyword>
<feature type="transmembrane region" description="Helical" evidence="1">
    <location>
        <begin position="229"/>
        <end position="252"/>
    </location>
</feature>